<dbReference type="SUPFAM" id="SSF55486">
    <property type="entry name" value="Metalloproteases ('zincins'), catalytic domain"/>
    <property type="match status" value="1"/>
</dbReference>
<dbReference type="GO" id="GO:0042277">
    <property type="term" value="F:peptide binding"/>
    <property type="evidence" value="ECO:0007669"/>
    <property type="project" value="TreeGrafter"/>
</dbReference>
<keyword evidence="1" id="KW-0378">Hydrolase</keyword>
<dbReference type="GO" id="GO:0008270">
    <property type="term" value="F:zinc ion binding"/>
    <property type="evidence" value="ECO:0007669"/>
    <property type="project" value="InterPro"/>
</dbReference>
<dbReference type="InterPro" id="IPR050344">
    <property type="entry name" value="Peptidase_M1_aminopeptidases"/>
</dbReference>
<dbReference type="GO" id="GO:0016020">
    <property type="term" value="C:membrane"/>
    <property type="evidence" value="ECO:0007669"/>
    <property type="project" value="TreeGrafter"/>
</dbReference>
<protein>
    <submittedName>
        <fullName evidence="1">Putative membrane alanyl aminopeptidase</fullName>
        <ecNumber evidence="1">3.4.11.2</ecNumber>
    </submittedName>
</protein>
<dbReference type="AlphaFoldDB" id="A0A0B7H6N9"/>
<evidence type="ECO:0000313" key="1">
    <source>
        <dbReference type="EMBL" id="CEN33288.1"/>
    </source>
</evidence>
<keyword evidence="1" id="KW-0031">Aminopeptidase</keyword>
<dbReference type="GO" id="GO:0005737">
    <property type="term" value="C:cytoplasm"/>
    <property type="evidence" value="ECO:0007669"/>
    <property type="project" value="TreeGrafter"/>
</dbReference>
<dbReference type="Gene3D" id="1.10.390.10">
    <property type="entry name" value="Neutral Protease Domain 2"/>
    <property type="match status" value="1"/>
</dbReference>
<dbReference type="Pfam" id="PF01433">
    <property type="entry name" value="Peptidase_M1"/>
    <property type="match status" value="1"/>
</dbReference>
<keyword evidence="1" id="KW-0645">Protease</keyword>
<dbReference type="Proteomes" id="UP000044026">
    <property type="component" value="Unassembled WGS sequence"/>
</dbReference>
<dbReference type="EC" id="3.4.11.2" evidence="1"/>
<dbReference type="GO" id="GO:0043171">
    <property type="term" value="P:peptide catabolic process"/>
    <property type="evidence" value="ECO:0007669"/>
    <property type="project" value="TreeGrafter"/>
</dbReference>
<dbReference type="PANTHER" id="PTHR11533">
    <property type="entry name" value="PROTEASE M1 ZINC METALLOPROTEASE"/>
    <property type="match status" value="1"/>
</dbReference>
<name>A0A0B7H6N9_9FLAO</name>
<dbReference type="InterPro" id="IPR014782">
    <property type="entry name" value="Peptidase_M1_dom"/>
</dbReference>
<dbReference type="EMBL" id="CDOE01000033">
    <property type="protein sequence ID" value="CEN33288.1"/>
    <property type="molecule type" value="Genomic_DNA"/>
</dbReference>
<organism evidence="1 2">
    <name type="scientific">Capnocytophaga canimorsus</name>
    <dbReference type="NCBI Taxonomy" id="28188"/>
    <lineage>
        <taxon>Bacteria</taxon>
        <taxon>Pseudomonadati</taxon>
        <taxon>Bacteroidota</taxon>
        <taxon>Flavobacteriia</taxon>
        <taxon>Flavobacteriales</taxon>
        <taxon>Flavobacteriaceae</taxon>
        <taxon>Capnocytophaga</taxon>
    </lineage>
</organism>
<dbReference type="GO" id="GO:0070006">
    <property type="term" value="F:metalloaminopeptidase activity"/>
    <property type="evidence" value="ECO:0007669"/>
    <property type="project" value="TreeGrafter"/>
</dbReference>
<proteinExistence type="predicted"/>
<reference evidence="1 2" key="1">
    <citation type="submission" date="2015-01" db="EMBL/GenBank/DDBJ databases">
        <authorList>
            <person name="Xiang T."/>
            <person name="Song Y."/>
            <person name="Huang L."/>
            <person name="Wang B."/>
            <person name="Wu P."/>
        </authorList>
    </citation>
    <scope>NUCLEOTIDE SEQUENCE [LARGE SCALE GENOMIC DNA]</scope>
    <source>
        <strain evidence="1 2">Cc12</strain>
    </source>
</reference>
<sequence>MRKITLLAVVALQTVWGQDTLQQQKTSTLNPFRKMTQEFATPNSYRTAAGAPGAAYYQQQADYVMQIELDDDHQKIYGNQTITYTNNSPDKLEYLWVQLDQNVRAPHFPANLRKDKWISPAYTPEEFVKKHLEPHFEGGFQIDYVKDAHGKEMDYTINQTMMRIDLPKPMLPNEKLVFSIKWSYLINDYQKNGGRSGYEYFPEEDNRLYVIAQFFPRMAVYNDTEGWQNEQFWGDGEFALPFGNYEVAITVPADHIVEATGELQNRKAVFSPLMLQRYNQAQKDFDKPTFIVTEQEARINEKTKSKDKKTWQFKAQNVRDFAFSSSRKFIYEMMPVKINSRLVMAVSLYPKEGSALWGKFATKVIAHTLKTYSQYTLDYPYPKAVAVNAEDQGMEYPMISWNHGRSPNGTFSDEVKFGMMSVIIHEVGHNFFPMIVNSDERQWAWMDEGINTFLQFLTEQSYGKTYPKDIYPYEKFPSERGFPHQIIPYMSANSSEIAPIMSNPETVQYLGENAYSKPATGLNILRETIMGHKLFDHAFKTYVNRWKFKHPTPEDFFRTMEDASGVALDWFWRTWFYTTDYVDLGIKSVKIHQVSELPSDEVTKILEDRGVKLTDLRPLVHLVSESDKAYDVKRHQKSVIEISDALSDYIADNLPLQQQAQLSQASYFYEITFEKKGGVPMPIILQVTYADGTSEVITYPVQVWRKNNLEFVHVLATTQPITHFQIDPEQITADIHTENNHYPQNK</sequence>
<dbReference type="CDD" id="cd09604">
    <property type="entry name" value="M1_APN_like"/>
    <property type="match status" value="1"/>
</dbReference>
<dbReference type="InterPro" id="IPR027268">
    <property type="entry name" value="Peptidase_M4/M1_CTD_sf"/>
</dbReference>
<dbReference type="RefSeq" id="WP_041998864.1">
    <property type="nucleotide sequence ID" value="NZ_CP022382.1"/>
</dbReference>
<dbReference type="PANTHER" id="PTHR11533:SF174">
    <property type="entry name" value="PUROMYCIN-SENSITIVE AMINOPEPTIDASE-RELATED"/>
    <property type="match status" value="1"/>
</dbReference>
<dbReference type="GeneID" id="69579628"/>
<dbReference type="GO" id="GO:0016285">
    <property type="term" value="F:alanyl aminopeptidase activity"/>
    <property type="evidence" value="ECO:0007669"/>
    <property type="project" value="UniProtKB-EC"/>
</dbReference>
<accession>A0A0B7H6N9</accession>
<evidence type="ECO:0000313" key="2">
    <source>
        <dbReference type="Proteomes" id="UP000044026"/>
    </source>
</evidence>
<gene>
    <name evidence="1" type="ORF">CCAN12_390009</name>
</gene>
<dbReference type="GO" id="GO:0005615">
    <property type="term" value="C:extracellular space"/>
    <property type="evidence" value="ECO:0007669"/>
    <property type="project" value="TreeGrafter"/>
</dbReference>